<dbReference type="Proteomes" id="UP000443070">
    <property type="component" value="Unassembled WGS sequence"/>
</dbReference>
<evidence type="ECO:0000313" key="5">
    <source>
        <dbReference type="Proteomes" id="UP000443070"/>
    </source>
</evidence>
<gene>
    <name evidence="2" type="ORF">BN533_01352</name>
    <name evidence="3" type="ORF">GMD11_07810</name>
    <name evidence="4" type="ORF">GMD18_07465</name>
</gene>
<dbReference type="InterPro" id="IPR036890">
    <property type="entry name" value="HATPase_C_sf"/>
</dbReference>
<evidence type="ECO:0000313" key="3">
    <source>
        <dbReference type="EMBL" id="MTT76167.1"/>
    </source>
</evidence>
<evidence type="ECO:0000313" key="6">
    <source>
        <dbReference type="Proteomes" id="UP000484547"/>
    </source>
</evidence>
<dbReference type="RefSeq" id="WP_021718252.1">
    <property type="nucleotide sequence ID" value="NZ_AP019004.1"/>
</dbReference>
<reference evidence="5 6" key="2">
    <citation type="journal article" date="2019" name="Nat. Med.">
        <title>A library of human gut bacterial isolates paired with longitudinal multiomics data enables mechanistic microbiome research.</title>
        <authorList>
            <person name="Poyet M."/>
            <person name="Groussin M."/>
            <person name="Gibbons S.M."/>
            <person name="Avila-Pacheco J."/>
            <person name="Jiang X."/>
            <person name="Kearney S.M."/>
            <person name="Perrotta A.R."/>
            <person name="Berdy B."/>
            <person name="Zhao S."/>
            <person name="Lieberman T.D."/>
            <person name="Swanson P.K."/>
            <person name="Smith M."/>
            <person name="Roesemann S."/>
            <person name="Alexander J.E."/>
            <person name="Rich S.A."/>
            <person name="Livny J."/>
            <person name="Vlamakis H."/>
            <person name="Clish C."/>
            <person name="Bullock K."/>
            <person name="Deik A."/>
            <person name="Scott J."/>
            <person name="Pierce K.A."/>
            <person name="Xavier R.J."/>
            <person name="Alm E.J."/>
        </authorList>
    </citation>
    <scope>NUCLEOTIDE SEQUENCE [LARGE SCALE GENOMIC DNA]</scope>
    <source>
        <strain evidence="3 6">BIOML-A13</strain>
        <strain evidence="4 5">BIOML-A3</strain>
    </source>
</reference>
<evidence type="ECO:0000259" key="1">
    <source>
        <dbReference type="Pfam" id="PF13581"/>
    </source>
</evidence>
<dbReference type="EMBL" id="WNBW01000005">
    <property type="protein sequence ID" value="MTU04231.1"/>
    <property type="molecule type" value="Genomic_DNA"/>
</dbReference>
<dbReference type="OrthoDB" id="9797578at2"/>
<dbReference type="GO" id="GO:0016301">
    <property type="term" value="F:kinase activity"/>
    <property type="evidence" value="ECO:0007669"/>
    <property type="project" value="UniProtKB-KW"/>
</dbReference>
<sequence length="147" mass="15873">MSDSKSVKMHYDVAGDDFDRAGEASAGLKRLLQKIGVPADIIRRIAIGTYEAEMNVIIHAGGGQVDAEIFPEETVVYIADQGPGIPDIKLAMQEGWSTAPDHVRQMGFGAGMGLPNMMKCSDDFDIQSTVGSGTNIKMKFKHISEDL</sequence>
<dbReference type="SUPFAM" id="SSF55874">
    <property type="entry name" value="ATPase domain of HSP90 chaperone/DNA topoisomerase II/histidine kinase"/>
    <property type="match status" value="1"/>
</dbReference>
<evidence type="ECO:0000313" key="4">
    <source>
        <dbReference type="EMBL" id="MTU04231.1"/>
    </source>
</evidence>
<dbReference type="GeneID" id="49406562"/>
<reference evidence="2" key="1">
    <citation type="submission" date="2012-11" db="EMBL/GenBank/DDBJ databases">
        <title>Dependencies among metagenomic species, viruses, plasmids and units of genetic variation.</title>
        <authorList>
            <person name="Nielsen H.B."/>
            <person name="Almeida M."/>
            <person name="Juncker A.S."/>
            <person name="Rasmussen S."/>
            <person name="Li J."/>
            <person name="Sunagawa S."/>
            <person name="Plichta D."/>
            <person name="Gautier L."/>
            <person name="Le Chatelier E."/>
            <person name="Peletier E."/>
            <person name="Bonde I."/>
            <person name="Nielsen T."/>
            <person name="Manichanh C."/>
            <person name="Arumugam M."/>
            <person name="Batto J."/>
            <person name="Santos M.B.Q.D."/>
            <person name="Blom N."/>
            <person name="Borruel N."/>
            <person name="Burgdorf K.S."/>
            <person name="Boumezbeur F."/>
            <person name="Casellas F."/>
            <person name="Dore J."/>
            <person name="Guarner F."/>
            <person name="Hansen T."/>
            <person name="Hildebrand F."/>
            <person name="Kaas R.S."/>
            <person name="Kennedy S."/>
            <person name="Kristiansen K."/>
            <person name="Kultima J.R."/>
            <person name="Leonard P."/>
            <person name="Levenez F."/>
            <person name="Lund O."/>
            <person name="Moumen B."/>
            <person name="Le Paslier D."/>
            <person name="Pons N."/>
            <person name="Pedersen O."/>
            <person name="Prifti E."/>
            <person name="Qin J."/>
            <person name="Raes J."/>
            <person name="Tap J."/>
            <person name="Tims S."/>
            <person name="Ussery D.W."/>
            <person name="Yamada T."/>
            <person name="MetaHit consortium"/>
            <person name="Renault P."/>
            <person name="Sicheritz-Ponten T."/>
            <person name="Bork P."/>
            <person name="Wang J."/>
            <person name="Brunak S."/>
            <person name="Ehrlich S.D."/>
        </authorList>
    </citation>
    <scope>NUCLEOTIDE SEQUENCE [LARGE SCALE GENOMIC DNA]</scope>
</reference>
<keyword evidence="5" id="KW-1185">Reference proteome</keyword>
<dbReference type="InterPro" id="IPR003594">
    <property type="entry name" value="HATPase_dom"/>
</dbReference>
<comment type="caution">
    <text evidence="2">The sequence shown here is derived from an EMBL/GenBank/DDBJ whole genome shotgun (WGS) entry which is preliminary data.</text>
</comment>
<dbReference type="Proteomes" id="UP000484547">
    <property type="component" value="Unassembled WGS sequence"/>
</dbReference>
<keyword evidence="2" id="KW-0808">Transferase</keyword>
<dbReference type="Pfam" id="PF13581">
    <property type="entry name" value="HATPase_c_2"/>
    <property type="match status" value="1"/>
</dbReference>
<dbReference type="EMBL" id="CBDS010000080">
    <property type="protein sequence ID" value="CDB46295.1"/>
    <property type="molecule type" value="Genomic_DNA"/>
</dbReference>
<accession>R6IAI2</accession>
<protein>
    <submittedName>
        <fullName evidence="2">ATPase/histidine kinase/DNA gyrase B/HSP90 domain protein</fullName>
    </submittedName>
    <submittedName>
        <fullName evidence="3">Anti-sigma regulatory factor</fullName>
    </submittedName>
</protein>
<feature type="domain" description="Histidine kinase/HSP90-like ATPase" evidence="1">
    <location>
        <begin position="20"/>
        <end position="139"/>
    </location>
</feature>
<keyword evidence="2" id="KW-0418">Kinase</keyword>
<dbReference type="Gene3D" id="3.30.565.10">
    <property type="entry name" value="Histidine kinase-like ATPase, C-terminal domain"/>
    <property type="match status" value="1"/>
</dbReference>
<dbReference type="EMBL" id="WNBM01000005">
    <property type="protein sequence ID" value="MTT76167.1"/>
    <property type="molecule type" value="Genomic_DNA"/>
</dbReference>
<proteinExistence type="predicted"/>
<evidence type="ECO:0000313" key="2">
    <source>
        <dbReference type="EMBL" id="CDB46295.1"/>
    </source>
</evidence>
<name>A0A3G9GR22_9FIRM</name>
<organism evidence="2">
    <name type="scientific">Phascolarctobacterium faecium</name>
    <dbReference type="NCBI Taxonomy" id="33025"/>
    <lineage>
        <taxon>Bacteria</taxon>
        <taxon>Bacillati</taxon>
        <taxon>Bacillota</taxon>
        <taxon>Negativicutes</taxon>
        <taxon>Acidaminococcales</taxon>
        <taxon>Acidaminococcaceae</taxon>
        <taxon>Phascolarctobacterium</taxon>
    </lineage>
</organism>
<dbReference type="AlphaFoldDB" id="A0A3G9GR22"/>
<accession>A0A3G9GR22</accession>